<dbReference type="Proteomes" id="UP000239209">
    <property type="component" value="Unassembled WGS sequence"/>
</dbReference>
<gene>
    <name evidence="4" type="ORF">CLV70_111188</name>
</gene>
<feature type="transmembrane region" description="Helical" evidence="2">
    <location>
        <begin position="286"/>
        <end position="309"/>
    </location>
</feature>
<feature type="chain" id="PRO_5015479085" evidence="3">
    <location>
        <begin position="32"/>
        <end position="319"/>
    </location>
</feature>
<keyword evidence="2" id="KW-1133">Transmembrane helix</keyword>
<evidence type="ECO:0000256" key="1">
    <source>
        <dbReference type="SAM" id="MobiDB-lite"/>
    </source>
</evidence>
<organism evidence="4 5">
    <name type="scientific">Pseudosporangium ferrugineum</name>
    <dbReference type="NCBI Taxonomy" id="439699"/>
    <lineage>
        <taxon>Bacteria</taxon>
        <taxon>Bacillati</taxon>
        <taxon>Actinomycetota</taxon>
        <taxon>Actinomycetes</taxon>
        <taxon>Micromonosporales</taxon>
        <taxon>Micromonosporaceae</taxon>
        <taxon>Pseudosporangium</taxon>
    </lineage>
</organism>
<dbReference type="EMBL" id="PVZG01000011">
    <property type="protein sequence ID" value="PRY27221.1"/>
    <property type="molecule type" value="Genomic_DNA"/>
</dbReference>
<feature type="compositionally biased region" description="Low complexity" evidence="1">
    <location>
        <begin position="126"/>
        <end position="146"/>
    </location>
</feature>
<name>A0A2T0S1D5_9ACTN</name>
<feature type="compositionally biased region" description="Low complexity" evidence="1">
    <location>
        <begin position="155"/>
        <end position="170"/>
    </location>
</feature>
<evidence type="ECO:0000256" key="3">
    <source>
        <dbReference type="SAM" id="SignalP"/>
    </source>
</evidence>
<evidence type="ECO:0000256" key="2">
    <source>
        <dbReference type="SAM" id="Phobius"/>
    </source>
</evidence>
<keyword evidence="3" id="KW-0732">Signal</keyword>
<keyword evidence="2" id="KW-0812">Transmembrane</keyword>
<reference evidence="4 5" key="1">
    <citation type="submission" date="2018-03" db="EMBL/GenBank/DDBJ databases">
        <title>Genomic Encyclopedia of Archaeal and Bacterial Type Strains, Phase II (KMG-II): from individual species to whole genera.</title>
        <authorList>
            <person name="Goeker M."/>
        </authorList>
    </citation>
    <scope>NUCLEOTIDE SEQUENCE [LARGE SCALE GENOMIC DNA]</scope>
    <source>
        <strain evidence="4 5">DSM 45348</strain>
    </source>
</reference>
<dbReference type="AlphaFoldDB" id="A0A2T0S1D5"/>
<protein>
    <submittedName>
        <fullName evidence="4">Uncharacterized protein</fullName>
    </submittedName>
</protein>
<proteinExistence type="predicted"/>
<feature type="region of interest" description="Disordered" evidence="1">
    <location>
        <begin position="126"/>
        <end position="193"/>
    </location>
</feature>
<evidence type="ECO:0000313" key="5">
    <source>
        <dbReference type="Proteomes" id="UP000239209"/>
    </source>
</evidence>
<evidence type="ECO:0000313" key="4">
    <source>
        <dbReference type="EMBL" id="PRY27221.1"/>
    </source>
</evidence>
<accession>A0A2T0S1D5</accession>
<keyword evidence="5" id="KW-1185">Reference proteome</keyword>
<keyword evidence="2" id="KW-0472">Membrane</keyword>
<sequence length="319" mass="31362">MSRQVRHRMTTIALGGFLLGAAIVTTGTANAEQVDEGGRQVVFAGGGMLGLSCRSTPSVDAMTVPAESTVRVVNRTGHGARLLLNGASRGSIPDDGATEVVFRRGTTAVTLDPTCAVPDQATPVLVTATPSSSPTPVPSSSSASGGAVNGGTGTPSGTPASSQPGSGTPTATQRPGGPGLGLPLTAPPGRSRPTLVRDQAEVVGSLPQGGATSRVKTKLMRGTAGADVPAFSGMPPGSDKKVLPGVPTMELTPTEAAPALGALPAPEVAAAEPVAAMRPMGGSRPIGLLAVVAMVCAAGVAVGAIRAFVSQRASRASVA</sequence>
<comment type="caution">
    <text evidence="4">The sequence shown here is derived from an EMBL/GenBank/DDBJ whole genome shotgun (WGS) entry which is preliminary data.</text>
</comment>
<feature type="signal peptide" evidence="3">
    <location>
        <begin position="1"/>
        <end position="31"/>
    </location>
</feature>